<organism evidence="2">
    <name type="scientific">uncultured Caudovirales phage</name>
    <dbReference type="NCBI Taxonomy" id="2100421"/>
    <lineage>
        <taxon>Viruses</taxon>
        <taxon>Duplodnaviria</taxon>
        <taxon>Heunggongvirae</taxon>
        <taxon>Uroviricota</taxon>
        <taxon>Caudoviricetes</taxon>
        <taxon>Peduoviridae</taxon>
        <taxon>Maltschvirus</taxon>
        <taxon>Maltschvirus maltsch</taxon>
    </lineage>
</organism>
<sequence length="123" mass="13387">MRGQFELTLSDGKKIPMRFCTWSLKRFCQLQGIGPSEIGEALSGQASLDAIINLLKAAAEYPLYSQGITPTFTEIEVCDWVDDMGGMGSQKFQDVMAALSESMQSGIETAPTKSSKKDGVKKN</sequence>
<proteinExistence type="predicted"/>
<protein>
    <submittedName>
        <fullName evidence="2">Uncharacterized protein</fullName>
    </submittedName>
</protein>
<feature type="region of interest" description="Disordered" evidence="1">
    <location>
        <begin position="103"/>
        <end position="123"/>
    </location>
</feature>
<evidence type="ECO:0000313" key="2">
    <source>
        <dbReference type="EMBL" id="CAB5194979.1"/>
    </source>
</evidence>
<gene>
    <name evidence="2" type="ORF">UFOVP174_45</name>
</gene>
<name>A0A6J7WCK0_9CAUD</name>
<dbReference type="EMBL" id="LR798216">
    <property type="protein sequence ID" value="CAB5194979.1"/>
    <property type="molecule type" value="Genomic_DNA"/>
</dbReference>
<evidence type="ECO:0000256" key="1">
    <source>
        <dbReference type="SAM" id="MobiDB-lite"/>
    </source>
</evidence>
<feature type="compositionally biased region" description="Polar residues" evidence="1">
    <location>
        <begin position="103"/>
        <end position="113"/>
    </location>
</feature>
<reference evidence="2" key="1">
    <citation type="submission" date="2020-05" db="EMBL/GenBank/DDBJ databases">
        <authorList>
            <person name="Chiriac C."/>
            <person name="Salcher M."/>
            <person name="Ghai R."/>
            <person name="Kavagutti S V."/>
        </authorList>
    </citation>
    <scope>NUCLEOTIDE SEQUENCE</scope>
</reference>
<accession>A0A6J7WCK0</accession>